<keyword evidence="3" id="KW-1185">Reference proteome</keyword>
<dbReference type="Proteomes" id="UP001194696">
    <property type="component" value="Unassembled WGS sequence"/>
</dbReference>
<evidence type="ECO:0000256" key="1">
    <source>
        <dbReference type="SAM" id="MobiDB-lite"/>
    </source>
</evidence>
<dbReference type="CDD" id="cd02440">
    <property type="entry name" value="AdoMet_MTases"/>
    <property type="match status" value="1"/>
</dbReference>
<dbReference type="InterPro" id="IPR029063">
    <property type="entry name" value="SAM-dependent_MTases_sf"/>
</dbReference>
<dbReference type="PANTHER" id="PTHR43591">
    <property type="entry name" value="METHYLTRANSFERASE"/>
    <property type="match status" value="1"/>
</dbReference>
<accession>A0ABQ7JLC7</accession>
<proteinExistence type="predicted"/>
<gene>
    <name evidence="2" type="ORF">BGZ96_001989</name>
</gene>
<dbReference type="Gene3D" id="3.40.50.150">
    <property type="entry name" value="Vaccinia Virus protein VP39"/>
    <property type="match status" value="1"/>
</dbReference>
<dbReference type="SUPFAM" id="SSF53335">
    <property type="entry name" value="S-adenosyl-L-methionine-dependent methyltransferases"/>
    <property type="match status" value="1"/>
</dbReference>
<feature type="compositionally biased region" description="Low complexity" evidence="1">
    <location>
        <begin position="1"/>
        <end position="21"/>
    </location>
</feature>
<dbReference type="PANTHER" id="PTHR43591:SF24">
    <property type="entry name" value="2-METHOXY-6-POLYPRENYL-1,4-BENZOQUINOL METHYLASE, MITOCHONDRIAL"/>
    <property type="match status" value="1"/>
</dbReference>
<organism evidence="2 3">
    <name type="scientific">Linnemannia gamsii</name>
    <dbReference type="NCBI Taxonomy" id="64522"/>
    <lineage>
        <taxon>Eukaryota</taxon>
        <taxon>Fungi</taxon>
        <taxon>Fungi incertae sedis</taxon>
        <taxon>Mucoromycota</taxon>
        <taxon>Mortierellomycotina</taxon>
        <taxon>Mortierellomycetes</taxon>
        <taxon>Mortierellales</taxon>
        <taxon>Mortierellaceae</taxon>
        <taxon>Linnemannia</taxon>
    </lineage>
</organism>
<protein>
    <recommendedName>
        <fullName evidence="4">S-adenosyl-L-methionine-dependent methyltransferase</fullName>
    </recommendedName>
</protein>
<evidence type="ECO:0008006" key="4">
    <source>
        <dbReference type="Google" id="ProtNLM"/>
    </source>
</evidence>
<reference evidence="2 3" key="1">
    <citation type="journal article" date="2020" name="Fungal Divers.">
        <title>Resolving the Mortierellaceae phylogeny through synthesis of multi-gene phylogenetics and phylogenomics.</title>
        <authorList>
            <person name="Vandepol N."/>
            <person name="Liber J."/>
            <person name="Desiro A."/>
            <person name="Na H."/>
            <person name="Kennedy M."/>
            <person name="Barry K."/>
            <person name="Grigoriev I.V."/>
            <person name="Miller A.N."/>
            <person name="O'Donnell K."/>
            <person name="Stajich J.E."/>
            <person name="Bonito G."/>
        </authorList>
    </citation>
    <scope>NUCLEOTIDE SEQUENCE [LARGE SCALE GENOMIC DNA]</scope>
    <source>
        <strain evidence="2 3">AD045</strain>
    </source>
</reference>
<feature type="region of interest" description="Disordered" evidence="1">
    <location>
        <begin position="1"/>
        <end position="31"/>
    </location>
</feature>
<name>A0ABQ7JLC7_9FUNG</name>
<evidence type="ECO:0000313" key="3">
    <source>
        <dbReference type="Proteomes" id="UP001194696"/>
    </source>
</evidence>
<evidence type="ECO:0000313" key="2">
    <source>
        <dbReference type="EMBL" id="KAG0279332.1"/>
    </source>
</evidence>
<sequence length="312" mass="35196">MESTSSRGSSSHNSIHSSAQHLPPHAEEEVSGDDEYNYYHGRRYHKTSSLYMLPNDSEEVDRLHTQHYIFKAALEKNIHVPIPPNGRVMEFGCGPATWTMDMATEMSTINFVGVDISAVYPTAIFPRNCNFYNEDFLKGVSQPNGTFDVVFQRNVTCGLTFENWQQVMKEAFRILKPGGYYECVESDITIQNAGPQTNLVFEHLRLSMATRSVDPSIVRSLDRLMVAAGFTDVHVKEYCVPVGDWGGKVGQLWQMNMFAILETVRPHLAKAASCSESVVQDVVQAMHKETKEYRSHQVVYAVYGRKPMSPAQ</sequence>
<dbReference type="Pfam" id="PF13489">
    <property type="entry name" value="Methyltransf_23"/>
    <property type="match status" value="1"/>
</dbReference>
<comment type="caution">
    <text evidence="2">The sequence shown here is derived from an EMBL/GenBank/DDBJ whole genome shotgun (WGS) entry which is preliminary data.</text>
</comment>
<dbReference type="EMBL" id="JAAAIM010001356">
    <property type="protein sequence ID" value="KAG0279332.1"/>
    <property type="molecule type" value="Genomic_DNA"/>
</dbReference>